<dbReference type="PROSITE" id="PS50850">
    <property type="entry name" value="MFS"/>
    <property type="match status" value="1"/>
</dbReference>
<feature type="transmembrane region" description="Helical" evidence="7">
    <location>
        <begin position="107"/>
        <end position="130"/>
    </location>
</feature>
<dbReference type="Pfam" id="PF07690">
    <property type="entry name" value="MFS_1"/>
    <property type="match status" value="2"/>
</dbReference>
<evidence type="ECO:0000256" key="5">
    <source>
        <dbReference type="ARBA" id="ARBA00022989"/>
    </source>
</evidence>
<keyword evidence="5 7" id="KW-1133">Transmembrane helix</keyword>
<evidence type="ECO:0000256" key="7">
    <source>
        <dbReference type="SAM" id="Phobius"/>
    </source>
</evidence>
<feature type="transmembrane region" description="Helical" evidence="7">
    <location>
        <begin position="51"/>
        <end position="72"/>
    </location>
</feature>
<evidence type="ECO:0000313" key="9">
    <source>
        <dbReference type="EMBL" id="MBY6275064.1"/>
    </source>
</evidence>
<dbReference type="SUPFAM" id="SSF103473">
    <property type="entry name" value="MFS general substrate transporter"/>
    <property type="match status" value="1"/>
</dbReference>
<dbReference type="InterPro" id="IPR050171">
    <property type="entry name" value="MFS_Transporters"/>
</dbReference>
<protein>
    <submittedName>
        <fullName evidence="9">MFS transporter</fullName>
    </submittedName>
</protein>
<dbReference type="InterPro" id="IPR020846">
    <property type="entry name" value="MFS_dom"/>
</dbReference>
<dbReference type="PANTHER" id="PTHR23517">
    <property type="entry name" value="RESISTANCE PROTEIN MDTM, PUTATIVE-RELATED-RELATED"/>
    <property type="match status" value="1"/>
</dbReference>
<dbReference type="Gene3D" id="1.20.1250.20">
    <property type="entry name" value="MFS general substrate transporter like domains"/>
    <property type="match status" value="1"/>
</dbReference>
<dbReference type="PANTHER" id="PTHR23517:SF10">
    <property type="entry name" value="MAJOR FACILITATOR SUPERFAMILY (MFS) PROFILE DOMAIN-CONTAINING PROTEIN"/>
    <property type="match status" value="1"/>
</dbReference>
<evidence type="ECO:0000256" key="4">
    <source>
        <dbReference type="ARBA" id="ARBA00022692"/>
    </source>
</evidence>
<feature type="transmembrane region" description="Helical" evidence="7">
    <location>
        <begin position="373"/>
        <end position="394"/>
    </location>
</feature>
<dbReference type="AlphaFoldDB" id="A0A953I955"/>
<accession>A0A953I955</accession>
<feature type="transmembrane region" description="Helical" evidence="7">
    <location>
        <begin position="216"/>
        <end position="238"/>
    </location>
</feature>
<feature type="transmembrane region" description="Helical" evidence="7">
    <location>
        <begin position="18"/>
        <end position="39"/>
    </location>
</feature>
<comment type="subcellular location">
    <subcellularLocation>
        <location evidence="1">Cell membrane</location>
        <topology evidence="1">Multi-pass membrane protein</topology>
    </subcellularLocation>
</comment>
<name>A0A953I955_SYMTR</name>
<dbReference type="InterPro" id="IPR011701">
    <property type="entry name" value="MFS"/>
</dbReference>
<evidence type="ECO:0000313" key="10">
    <source>
        <dbReference type="Proteomes" id="UP000732377"/>
    </source>
</evidence>
<dbReference type="PRINTS" id="PR01035">
    <property type="entry name" value="TCRTETA"/>
</dbReference>
<sequence>MNLTARLRAAVDGYPRMLWFLAIGSFLNSTGMSFIWPLTTIYIHEHLGRSMTVAGTVLLLHSAGAMLGQLVGGWCHDRIGPRPVMLGGLLAAAAVTAVLGWTTAWPVYVACMVLYGIAVALPLSPVNAMVARSWPGQGRRAFNFNYVASNLGVAAGTALGGVLADRSFALAFGGASCLFLVYTLFTAAVIREERLPAEPFDEGAYPRREAVPEGPVPWAPIAALCAGFLCVTLVYSQWQTGNSIRTQELGFGLSAFSLLWTLNGALIFVGQPVIGLIARVLQRAASQMMLGVALLALAFGVLLTSDRYGIFVLSMVLLTFGEMLLWPVFPASVAHLSPPSMRGRLQGFILSSGTIGRMIGPLLGGMLYDAFGYATQISVMTAGLVVPALAILVYERTRRVAEAGVEPGDP</sequence>
<feature type="transmembrane region" description="Helical" evidence="7">
    <location>
        <begin position="258"/>
        <end position="281"/>
    </location>
</feature>
<keyword evidence="2" id="KW-0813">Transport</keyword>
<evidence type="ECO:0000256" key="3">
    <source>
        <dbReference type="ARBA" id="ARBA00022475"/>
    </source>
</evidence>
<dbReference type="InterPro" id="IPR001958">
    <property type="entry name" value="Tet-R_TetA/multi-R_MdtG-like"/>
</dbReference>
<comment type="caution">
    <text evidence="9">The sequence shown here is derived from an EMBL/GenBank/DDBJ whole genome shotgun (WGS) entry which is preliminary data.</text>
</comment>
<organism evidence="9 10">
    <name type="scientific">Symbiobacterium thermophilum</name>
    <dbReference type="NCBI Taxonomy" id="2734"/>
    <lineage>
        <taxon>Bacteria</taxon>
        <taxon>Bacillati</taxon>
        <taxon>Bacillota</taxon>
        <taxon>Clostridia</taxon>
        <taxon>Eubacteriales</taxon>
        <taxon>Symbiobacteriaceae</taxon>
        <taxon>Symbiobacterium</taxon>
    </lineage>
</organism>
<evidence type="ECO:0000259" key="8">
    <source>
        <dbReference type="PROSITE" id="PS50850"/>
    </source>
</evidence>
<feature type="transmembrane region" description="Helical" evidence="7">
    <location>
        <begin position="142"/>
        <end position="162"/>
    </location>
</feature>
<feature type="transmembrane region" description="Helical" evidence="7">
    <location>
        <begin position="288"/>
        <end position="304"/>
    </location>
</feature>
<reference evidence="9" key="1">
    <citation type="submission" date="2017-11" db="EMBL/GenBank/DDBJ databases">
        <title>Three new genomes from thermophilic consortium.</title>
        <authorList>
            <person name="Quaggio R."/>
            <person name="Amgarten D."/>
            <person name="Setubal J.C."/>
        </authorList>
    </citation>
    <scope>NUCLEOTIDE SEQUENCE</scope>
    <source>
        <strain evidence="9">ZCTH01-B2</strain>
    </source>
</reference>
<dbReference type="Proteomes" id="UP000732377">
    <property type="component" value="Unassembled WGS sequence"/>
</dbReference>
<dbReference type="RefSeq" id="WP_273377750.1">
    <property type="nucleotide sequence ID" value="NZ_PIUK01000012.1"/>
</dbReference>
<feature type="transmembrane region" description="Helical" evidence="7">
    <location>
        <begin position="310"/>
        <end position="336"/>
    </location>
</feature>
<evidence type="ECO:0000256" key="1">
    <source>
        <dbReference type="ARBA" id="ARBA00004651"/>
    </source>
</evidence>
<dbReference type="InterPro" id="IPR036259">
    <property type="entry name" value="MFS_trans_sf"/>
</dbReference>
<evidence type="ECO:0000256" key="2">
    <source>
        <dbReference type="ARBA" id="ARBA00022448"/>
    </source>
</evidence>
<feature type="domain" description="Major facilitator superfamily (MFS) profile" evidence="8">
    <location>
        <begin position="17"/>
        <end position="399"/>
    </location>
</feature>
<evidence type="ECO:0000256" key="6">
    <source>
        <dbReference type="ARBA" id="ARBA00023136"/>
    </source>
</evidence>
<keyword evidence="3" id="KW-1003">Cell membrane</keyword>
<keyword evidence="4 7" id="KW-0812">Transmembrane</keyword>
<gene>
    <name evidence="9" type="ORF">CWE10_02450</name>
</gene>
<dbReference type="GO" id="GO:0022857">
    <property type="term" value="F:transmembrane transporter activity"/>
    <property type="evidence" value="ECO:0007669"/>
    <property type="project" value="InterPro"/>
</dbReference>
<dbReference type="CDD" id="cd17329">
    <property type="entry name" value="MFS_MdtH_MDR_like"/>
    <property type="match status" value="1"/>
</dbReference>
<proteinExistence type="predicted"/>
<dbReference type="EMBL" id="PIUK01000012">
    <property type="protein sequence ID" value="MBY6275064.1"/>
    <property type="molecule type" value="Genomic_DNA"/>
</dbReference>
<feature type="transmembrane region" description="Helical" evidence="7">
    <location>
        <begin position="168"/>
        <end position="190"/>
    </location>
</feature>
<dbReference type="GO" id="GO:0005886">
    <property type="term" value="C:plasma membrane"/>
    <property type="evidence" value="ECO:0007669"/>
    <property type="project" value="UniProtKB-SubCell"/>
</dbReference>
<keyword evidence="6 7" id="KW-0472">Membrane</keyword>